<dbReference type="RefSeq" id="WP_246301561.1">
    <property type="nucleotide sequence ID" value="NZ_JACCCW010000001.1"/>
</dbReference>
<comment type="caution">
    <text evidence="10">The sequence shown here is derived from an EMBL/GenBank/DDBJ whole genome shotgun (WGS) entry which is preliminary data.</text>
</comment>
<evidence type="ECO:0000256" key="6">
    <source>
        <dbReference type="ARBA" id="ARBA00022989"/>
    </source>
</evidence>
<evidence type="ECO:0000256" key="7">
    <source>
        <dbReference type="ARBA" id="ARBA00023136"/>
    </source>
</evidence>
<dbReference type="InterPro" id="IPR003362">
    <property type="entry name" value="Bact_transf"/>
</dbReference>
<proteinExistence type="inferred from homology"/>
<evidence type="ECO:0000313" key="10">
    <source>
        <dbReference type="EMBL" id="NYF78203.1"/>
    </source>
</evidence>
<sequence length="209" mass="24137">MPAQLFRYRVVKRAMDISFVLIAFPILLPLFAVISILVKWTSPGPIFFSHRRIRKNGAFFSMWKFRTMCVNSTEVLDEHLKMHPTANAEWNANRKLRADPRVTSVGSFLRRYSLDELPQLWNVLMGTMSLVGPRPIVAAEVEMYADGFQCYCRVKPGLTGLWQVSGRSELSYDVRVALDCEYVERWSLSRDLLILMKTFRVVVHQDGAF</sequence>
<comment type="subcellular location">
    <subcellularLocation>
        <location evidence="1">Cell membrane</location>
    </subcellularLocation>
</comment>
<keyword evidence="5 8" id="KW-0812">Transmembrane</keyword>
<gene>
    <name evidence="10" type="ORF">HDF17_000490</name>
</gene>
<keyword evidence="6 8" id="KW-1133">Transmembrane helix</keyword>
<evidence type="ECO:0000256" key="3">
    <source>
        <dbReference type="ARBA" id="ARBA00022475"/>
    </source>
</evidence>
<keyword evidence="3" id="KW-1003">Cell membrane</keyword>
<feature type="domain" description="Bacterial sugar transferase" evidence="9">
    <location>
        <begin position="12"/>
        <end position="203"/>
    </location>
</feature>
<evidence type="ECO:0000259" key="9">
    <source>
        <dbReference type="Pfam" id="PF02397"/>
    </source>
</evidence>
<dbReference type="PANTHER" id="PTHR30576">
    <property type="entry name" value="COLANIC BIOSYNTHESIS UDP-GLUCOSE LIPID CARRIER TRANSFERASE"/>
    <property type="match status" value="1"/>
</dbReference>
<evidence type="ECO:0000256" key="4">
    <source>
        <dbReference type="ARBA" id="ARBA00022679"/>
    </source>
</evidence>
<dbReference type="AlphaFoldDB" id="A0A7Y9PE11"/>
<evidence type="ECO:0000256" key="8">
    <source>
        <dbReference type="SAM" id="Phobius"/>
    </source>
</evidence>
<evidence type="ECO:0000256" key="5">
    <source>
        <dbReference type="ARBA" id="ARBA00022692"/>
    </source>
</evidence>
<organism evidence="10 11">
    <name type="scientific">Granulicella arctica</name>
    <dbReference type="NCBI Taxonomy" id="940613"/>
    <lineage>
        <taxon>Bacteria</taxon>
        <taxon>Pseudomonadati</taxon>
        <taxon>Acidobacteriota</taxon>
        <taxon>Terriglobia</taxon>
        <taxon>Terriglobales</taxon>
        <taxon>Acidobacteriaceae</taxon>
        <taxon>Granulicella</taxon>
    </lineage>
</organism>
<keyword evidence="4 10" id="KW-0808">Transferase</keyword>
<dbReference type="Pfam" id="PF02397">
    <property type="entry name" value="Bac_transf"/>
    <property type="match status" value="1"/>
</dbReference>
<evidence type="ECO:0000313" key="11">
    <source>
        <dbReference type="Proteomes" id="UP000589520"/>
    </source>
</evidence>
<dbReference type="GO" id="GO:0016780">
    <property type="term" value="F:phosphotransferase activity, for other substituted phosphate groups"/>
    <property type="evidence" value="ECO:0007669"/>
    <property type="project" value="TreeGrafter"/>
</dbReference>
<feature type="transmembrane region" description="Helical" evidence="8">
    <location>
        <begin position="20"/>
        <end position="40"/>
    </location>
</feature>
<dbReference type="Proteomes" id="UP000589520">
    <property type="component" value="Unassembled WGS sequence"/>
</dbReference>
<evidence type="ECO:0000256" key="1">
    <source>
        <dbReference type="ARBA" id="ARBA00004236"/>
    </source>
</evidence>
<keyword evidence="7 8" id="KW-0472">Membrane</keyword>
<keyword evidence="11" id="KW-1185">Reference proteome</keyword>
<name>A0A7Y9PE11_9BACT</name>
<protein>
    <submittedName>
        <fullName evidence="10">Lipopolysaccharide/colanic/teichoic acid biosynthesis glycosyltransferase</fullName>
    </submittedName>
</protein>
<dbReference type="EMBL" id="JACCCW010000001">
    <property type="protein sequence ID" value="NYF78203.1"/>
    <property type="molecule type" value="Genomic_DNA"/>
</dbReference>
<dbReference type="GO" id="GO:0005886">
    <property type="term" value="C:plasma membrane"/>
    <property type="evidence" value="ECO:0007669"/>
    <property type="project" value="UniProtKB-SubCell"/>
</dbReference>
<reference evidence="10 11" key="1">
    <citation type="submission" date="2020-07" db="EMBL/GenBank/DDBJ databases">
        <title>Genomic Encyclopedia of Type Strains, Phase IV (KMG-V): Genome sequencing to study the core and pangenomes of soil and plant-associated prokaryotes.</title>
        <authorList>
            <person name="Whitman W."/>
        </authorList>
    </citation>
    <scope>NUCLEOTIDE SEQUENCE [LARGE SCALE GENOMIC DNA]</scope>
    <source>
        <strain evidence="10 11">X4EP2</strain>
    </source>
</reference>
<evidence type="ECO:0000256" key="2">
    <source>
        <dbReference type="ARBA" id="ARBA00006464"/>
    </source>
</evidence>
<accession>A0A7Y9PE11</accession>
<dbReference type="PANTHER" id="PTHR30576:SF4">
    <property type="entry name" value="UNDECAPRENYL-PHOSPHATE GALACTOSE PHOSPHOTRANSFERASE"/>
    <property type="match status" value="1"/>
</dbReference>
<comment type="similarity">
    <text evidence="2">Belongs to the bacterial sugar transferase family.</text>
</comment>